<dbReference type="GO" id="GO:0005886">
    <property type="term" value="C:plasma membrane"/>
    <property type="evidence" value="ECO:0007669"/>
    <property type="project" value="UniProtKB-SubCell"/>
</dbReference>
<feature type="domain" description="ABC3 transporter permease C-terminal" evidence="7">
    <location>
        <begin position="296"/>
        <end position="410"/>
    </location>
</feature>
<evidence type="ECO:0000256" key="1">
    <source>
        <dbReference type="ARBA" id="ARBA00004651"/>
    </source>
</evidence>
<feature type="transmembrane region" description="Helical" evidence="6">
    <location>
        <begin position="712"/>
        <end position="740"/>
    </location>
</feature>
<protein>
    <submittedName>
        <fullName evidence="9">Putative ABC transport system permease protein</fullName>
    </submittedName>
</protein>
<feature type="transmembrane region" description="Helical" evidence="6">
    <location>
        <begin position="340"/>
        <end position="366"/>
    </location>
</feature>
<feature type="transmembrane region" description="Helical" evidence="6">
    <location>
        <begin position="21"/>
        <end position="43"/>
    </location>
</feature>
<keyword evidence="5 6" id="KW-0472">Membrane</keyword>
<keyword evidence="10" id="KW-1185">Reference proteome</keyword>
<keyword evidence="3 6" id="KW-0812">Transmembrane</keyword>
<gene>
    <name evidence="9" type="ORF">FHS57_006084</name>
</gene>
<comment type="subcellular location">
    <subcellularLocation>
        <location evidence="1">Cell membrane</location>
        <topology evidence="1">Multi-pass membrane protein</topology>
    </subcellularLocation>
</comment>
<evidence type="ECO:0000259" key="7">
    <source>
        <dbReference type="Pfam" id="PF02687"/>
    </source>
</evidence>
<reference evidence="9 10" key="1">
    <citation type="submission" date="2020-08" db="EMBL/GenBank/DDBJ databases">
        <title>Genomic Encyclopedia of Type Strains, Phase IV (KMG-IV): sequencing the most valuable type-strain genomes for metagenomic binning, comparative biology and taxonomic classification.</title>
        <authorList>
            <person name="Goeker M."/>
        </authorList>
    </citation>
    <scope>NUCLEOTIDE SEQUENCE [LARGE SCALE GENOMIC DNA]</scope>
    <source>
        <strain evidence="9 10">DSM 17976</strain>
    </source>
</reference>
<keyword evidence="2" id="KW-1003">Cell membrane</keyword>
<feature type="domain" description="ABC3 transporter permease C-terminal" evidence="7">
    <location>
        <begin position="679"/>
        <end position="780"/>
    </location>
</feature>
<dbReference type="PANTHER" id="PTHR30572">
    <property type="entry name" value="MEMBRANE COMPONENT OF TRANSPORTER-RELATED"/>
    <property type="match status" value="1"/>
</dbReference>
<evidence type="ECO:0000256" key="6">
    <source>
        <dbReference type="SAM" id="Phobius"/>
    </source>
</evidence>
<organism evidence="9 10">
    <name type="scientific">Runella defluvii</name>
    <dbReference type="NCBI Taxonomy" id="370973"/>
    <lineage>
        <taxon>Bacteria</taxon>
        <taxon>Pseudomonadati</taxon>
        <taxon>Bacteroidota</taxon>
        <taxon>Cytophagia</taxon>
        <taxon>Cytophagales</taxon>
        <taxon>Spirosomataceae</taxon>
        <taxon>Runella</taxon>
    </lineage>
</organism>
<dbReference type="InterPro" id="IPR050250">
    <property type="entry name" value="Macrolide_Exporter_MacB"/>
</dbReference>
<dbReference type="Pfam" id="PF02687">
    <property type="entry name" value="FtsX"/>
    <property type="match status" value="2"/>
</dbReference>
<comment type="caution">
    <text evidence="9">The sequence shown here is derived from an EMBL/GenBank/DDBJ whole genome shotgun (WGS) entry which is preliminary data.</text>
</comment>
<dbReference type="GO" id="GO:0022857">
    <property type="term" value="F:transmembrane transporter activity"/>
    <property type="evidence" value="ECO:0007669"/>
    <property type="project" value="TreeGrafter"/>
</dbReference>
<accession>A0A7W6ETN8</accession>
<feature type="transmembrane region" description="Helical" evidence="6">
    <location>
        <begin position="676"/>
        <end position="700"/>
    </location>
</feature>
<feature type="transmembrane region" description="Helical" evidence="6">
    <location>
        <begin position="289"/>
        <end position="309"/>
    </location>
</feature>
<evidence type="ECO:0000259" key="8">
    <source>
        <dbReference type="Pfam" id="PF12704"/>
    </source>
</evidence>
<dbReference type="Pfam" id="PF12704">
    <property type="entry name" value="MacB_PCD"/>
    <property type="match status" value="1"/>
</dbReference>
<keyword evidence="4 6" id="KW-1133">Transmembrane helix</keyword>
<evidence type="ECO:0000256" key="2">
    <source>
        <dbReference type="ARBA" id="ARBA00022475"/>
    </source>
</evidence>
<dbReference type="InterPro" id="IPR025857">
    <property type="entry name" value="MacB_PCD"/>
</dbReference>
<feature type="transmembrane region" description="Helical" evidence="6">
    <location>
        <begin position="432"/>
        <end position="450"/>
    </location>
</feature>
<dbReference type="AlphaFoldDB" id="A0A7W6ETN8"/>
<name>A0A7W6ETN8_9BACT</name>
<feature type="domain" description="MacB-like periplasmic core" evidence="8">
    <location>
        <begin position="20"/>
        <end position="249"/>
    </location>
</feature>
<dbReference type="InterPro" id="IPR003838">
    <property type="entry name" value="ABC3_permease_C"/>
</dbReference>
<evidence type="ECO:0000313" key="10">
    <source>
        <dbReference type="Proteomes" id="UP000541352"/>
    </source>
</evidence>
<feature type="transmembrane region" description="Helical" evidence="6">
    <location>
        <begin position="760"/>
        <end position="780"/>
    </location>
</feature>
<evidence type="ECO:0000256" key="4">
    <source>
        <dbReference type="ARBA" id="ARBA00022989"/>
    </source>
</evidence>
<feature type="transmembrane region" description="Helical" evidence="6">
    <location>
        <begin position="386"/>
        <end position="411"/>
    </location>
</feature>
<dbReference type="RefSeq" id="WP_183980143.1">
    <property type="nucleotide sequence ID" value="NZ_JACIBY010000025.1"/>
</dbReference>
<proteinExistence type="predicted"/>
<evidence type="ECO:0000313" key="9">
    <source>
        <dbReference type="EMBL" id="MBB3842055.1"/>
    </source>
</evidence>
<dbReference type="PANTHER" id="PTHR30572:SF18">
    <property type="entry name" value="ABC-TYPE MACROLIDE FAMILY EXPORT SYSTEM PERMEASE COMPONENT 2"/>
    <property type="match status" value="1"/>
</dbReference>
<evidence type="ECO:0000256" key="5">
    <source>
        <dbReference type="ARBA" id="ARBA00023136"/>
    </source>
</evidence>
<sequence length="799" mass="88848">MLKNYLTIALRNLRHYRTYTTLNVLGLTVGMAGGILIFLFISYHLSTDRHHQKFDRIFRIVVDLHLEDGSVETYPEAPLPMAKVLRDEFSQVEQATSLKTLRELTVSFPSSKNGSSQRFLEQNTGALIESEWFDVFDYQWLKGNPKTSLREPNTVVLTETWAKKYFGNEDPIGKVLDLNHLTKVKVTGVLADPPRTTNNDVQLFISMGTFSHLLPDQNLNDWWALNSTDRVYLTLKNPSSAAQVAAAFPALAQKHYGKDASVFQFHIQPLSEVHFDVKRTGGALIQRSLLWSLGWIGAFLILIACLNFINLATAQSLSRAKEIGIRKTLGSSKWQVMRQFLLETALIVTTAAIGAGLLVVLILPFVNQWLGLNLTFTLNAQATLLLTVLLVGIIGLAGGYPAFMMSGFSPWQALKGKGVLPKKGGLSLRQSMIVVQFAICQALLIGTMVVTRQMKYVEQSDLGFKKDNVLVVNLPDPSPTALTAFKNSLLQYPEIQSVSAAYRPPSASVMNGGSFKFDNRAQWEAFPIRERLGDADYLKTYGLQLVAGRNVAPSDTIREYVVNEALLKKLNIKDPNDILGHKIETYLSPVAAPVVGVVKDFHLRSLREQIEPCVISTQTARYRKVGVRVAAASPSKTLNHVRQTWQKIYPNEVFSYEYLDEQLAKFYETEQLTVRLASVFSVVAILIGCLGLYGLVLLVVARRTKEIGVRKVLGASVASIVQLLSIDFLKPILVAIVLATPAAWYLMNEWLADFAYRIEVNWLIPTLAGLLTVLIAFLTLSFRSAKAALADPVEALKTE</sequence>
<dbReference type="EMBL" id="JACIBY010000025">
    <property type="protein sequence ID" value="MBB3842055.1"/>
    <property type="molecule type" value="Genomic_DNA"/>
</dbReference>
<dbReference type="Proteomes" id="UP000541352">
    <property type="component" value="Unassembled WGS sequence"/>
</dbReference>
<evidence type="ECO:0000256" key="3">
    <source>
        <dbReference type="ARBA" id="ARBA00022692"/>
    </source>
</evidence>